<dbReference type="Proteomes" id="UP000218418">
    <property type="component" value="Chromosome"/>
</dbReference>
<keyword evidence="2" id="KW-1185">Reference proteome</keyword>
<proteinExistence type="predicted"/>
<dbReference type="EMBL" id="AP018227">
    <property type="protein sequence ID" value="BAY82836.1"/>
    <property type="molecule type" value="Genomic_DNA"/>
</dbReference>
<protein>
    <submittedName>
        <fullName evidence="1">Uncharacterized protein</fullName>
    </submittedName>
</protein>
<organism evidence="1 2">
    <name type="scientific">Calothrix parasitica NIES-267</name>
    <dbReference type="NCBI Taxonomy" id="1973488"/>
    <lineage>
        <taxon>Bacteria</taxon>
        <taxon>Bacillati</taxon>
        <taxon>Cyanobacteriota</taxon>
        <taxon>Cyanophyceae</taxon>
        <taxon>Nostocales</taxon>
        <taxon>Calotrichaceae</taxon>
        <taxon>Calothrix</taxon>
    </lineage>
</organism>
<sequence length="203" mass="24062">MKPDEIEVALQSAFNRCDAARCPLTDGQKMILLQVVSKQFNANSSQGLLDDVNPLKELTSEELEIFSRYVREHEQQNRSWKVQLLNDWLQENNSGVVQFIRERYGIQWLSRIEKYHFEELFSQANLKLKIGDRIEVCNGLWEWVQEGTPCEPQWFICSVINVEEITDSDTNYTTCTIRFNDGGEYQIQGVYQWNRYHWRWAKK</sequence>
<dbReference type="OrthoDB" id="456467at2"/>
<reference evidence="1 2" key="1">
    <citation type="submission" date="2017-06" db="EMBL/GenBank/DDBJ databases">
        <title>Genome sequencing of cyanobaciteial culture collection at National Institute for Environmental Studies (NIES).</title>
        <authorList>
            <person name="Hirose Y."/>
            <person name="Shimura Y."/>
            <person name="Fujisawa T."/>
            <person name="Nakamura Y."/>
            <person name="Kawachi M."/>
        </authorList>
    </citation>
    <scope>NUCLEOTIDE SEQUENCE [LARGE SCALE GENOMIC DNA]</scope>
    <source>
        <strain evidence="1 2">NIES-267</strain>
    </source>
</reference>
<evidence type="ECO:0000313" key="1">
    <source>
        <dbReference type="EMBL" id="BAY82836.1"/>
    </source>
</evidence>
<name>A0A1Z4LNN1_9CYAN</name>
<gene>
    <name evidence="1" type="ORF">NIES267_23210</name>
</gene>
<dbReference type="AlphaFoldDB" id="A0A1Z4LNN1"/>
<evidence type="ECO:0000313" key="2">
    <source>
        <dbReference type="Proteomes" id="UP000218418"/>
    </source>
</evidence>
<accession>A0A1Z4LNN1</accession>